<keyword evidence="2" id="KW-0812">Transmembrane</keyword>
<evidence type="ECO:0000313" key="7">
    <source>
        <dbReference type="Proteomes" id="UP000648663"/>
    </source>
</evidence>
<evidence type="ECO:0000256" key="1">
    <source>
        <dbReference type="SAM" id="MobiDB-lite"/>
    </source>
</evidence>
<keyword evidence="2" id="KW-0472">Membrane</keyword>
<proteinExistence type="predicted"/>
<dbReference type="EMBL" id="BMMI01000015">
    <property type="protein sequence ID" value="GGL84842.1"/>
    <property type="molecule type" value="Genomic_DNA"/>
</dbReference>
<name>A0A846LWW9_9ACTN</name>
<dbReference type="InterPro" id="IPR013974">
    <property type="entry name" value="SAF"/>
</dbReference>
<reference evidence="4" key="4">
    <citation type="submission" date="2024-05" db="EMBL/GenBank/DDBJ databases">
        <authorList>
            <person name="Sun Q."/>
            <person name="Zhou Y."/>
        </authorList>
    </citation>
    <scope>NUCLEOTIDE SEQUENCE</scope>
    <source>
        <strain evidence="4">CGMCC 4.5581</strain>
    </source>
</reference>
<reference evidence="4" key="1">
    <citation type="journal article" date="2014" name="Int. J. Syst. Evol. Microbiol.">
        <title>Complete genome of a new Firmicutes species belonging to the dominant human colonic microbiota ('Ruminococcus bicirculans') reveals two chromosomes and a selective capacity to utilize plant glucans.</title>
        <authorList>
            <consortium name="NISC Comparative Sequencing Program"/>
            <person name="Wegmann U."/>
            <person name="Louis P."/>
            <person name="Goesmann A."/>
            <person name="Henrissat B."/>
            <person name="Duncan S.H."/>
            <person name="Flint H.J."/>
        </authorList>
    </citation>
    <scope>NUCLEOTIDE SEQUENCE</scope>
    <source>
        <strain evidence="4">CGMCC 4.5581</strain>
    </source>
</reference>
<keyword evidence="2" id="KW-1133">Transmembrane helix</keyword>
<protein>
    <recommendedName>
        <fullName evidence="3">SAF domain-containing protein</fullName>
    </recommendedName>
</protein>
<feature type="region of interest" description="Disordered" evidence="1">
    <location>
        <begin position="1"/>
        <end position="31"/>
    </location>
</feature>
<dbReference type="AlphaFoldDB" id="A0A846LWW9"/>
<reference evidence="5 6" key="3">
    <citation type="submission" date="2020-02" db="EMBL/GenBank/DDBJ databases">
        <title>Sequencing the genomes of 1000 actinobacteria strains.</title>
        <authorList>
            <person name="Klenk H.-P."/>
        </authorList>
    </citation>
    <scope>NUCLEOTIDE SEQUENCE [LARGE SCALE GENOMIC DNA]</scope>
    <source>
        <strain evidence="5 6">DSM 45201</strain>
    </source>
</reference>
<evidence type="ECO:0000313" key="4">
    <source>
        <dbReference type="EMBL" id="GGL84842.1"/>
    </source>
</evidence>
<feature type="transmembrane region" description="Helical" evidence="2">
    <location>
        <begin position="48"/>
        <end position="66"/>
    </location>
</feature>
<feature type="domain" description="SAF" evidence="3">
    <location>
        <begin position="74"/>
        <end position="137"/>
    </location>
</feature>
<dbReference type="Gene3D" id="3.90.1210.10">
    <property type="entry name" value="Antifreeze-like/N-acetylneuraminic acid synthase C-terminal domain"/>
    <property type="match status" value="1"/>
</dbReference>
<dbReference type="Proteomes" id="UP000648663">
    <property type="component" value="Unassembled WGS sequence"/>
</dbReference>
<sequence>MPARTEPRTGAAQPTTSGTPADPGTARFGDGSTATAVAAPKLRRRTGLIALGIALVALGSIGAAYLTTVVGNTTAVIAVGQDVERGSVIEAQDLTVAQINSDPALQTVPQSQLDSLIGQRAAVDLAAGSVLTPSSTTTEVIPAQGQSLVGVSLTPAQLPGQPLLTGDEVRVIATPRDQEDVPATAPASYTATVVGVRTLDDLGQVVVDVTVPAATAGPLAAQVATGRIALVLDAGAS</sequence>
<gene>
    <name evidence="5" type="ORF">FB380_004756</name>
    <name evidence="4" type="ORF">GCM10011589_46610</name>
</gene>
<evidence type="ECO:0000313" key="5">
    <source>
        <dbReference type="EMBL" id="NIH70245.1"/>
    </source>
</evidence>
<dbReference type="EMBL" id="JAAMPA010000005">
    <property type="protein sequence ID" value="NIH70245.1"/>
    <property type="molecule type" value="Genomic_DNA"/>
</dbReference>
<keyword evidence="7" id="KW-1185">Reference proteome</keyword>
<dbReference type="SMART" id="SM00858">
    <property type="entry name" value="SAF"/>
    <property type="match status" value="1"/>
</dbReference>
<accession>A0A846LWW9</accession>
<dbReference type="RefSeq" id="WP_166757793.1">
    <property type="nucleotide sequence ID" value="NZ_BAABJU010000035.1"/>
</dbReference>
<reference evidence="7" key="2">
    <citation type="journal article" date="2019" name="Int. J. Syst. Evol. Microbiol.">
        <title>The Global Catalogue of Microorganisms (GCM) 10K type strain sequencing project: providing services to taxonomists for standard genome sequencing and annotation.</title>
        <authorList>
            <consortium name="The Broad Institute Genomics Platform"/>
            <consortium name="The Broad Institute Genome Sequencing Center for Infectious Disease"/>
            <person name="Wu L."/>
            <person name="Ma J."/>
        </authorList>
    </citation>
    <scope>NUCLEOTIDE SEQUENCE [LARGE SCALE GENOMIC DNA]</scope>
    <source>
        <strain evidence="7">CGMCC 4.5581</strain>
    </source>
</reference>
<dbReference type="Pfam" id="PF08666">
    <property type="entry name" value="SAF"/>
    <property type="match status" value="1"/>
</dbReference>
<organism evidence="5 6">
    <name type="scientific">Modestobacter marinus</name>
    <dbReference type="NCBI Taxonomy" id="477641"/>
    <lineage>
        <taxon>Bacteria</taxon>
        <taxon>Bacillati</taxon>
        <taxon>Actinomycetota</taxon>
        <taxon>Actinomycetes</taxon>
        <taxon>Geodermatophilales</taxon>
        <taxon>Geodermatophilaceae</taxon>
        <taxon>Modestobacter</taxon>
    </lineage>
</organism>
<evidence type="ECO:0000256" key="2">
    <source>
        <dbReference type="SAM" id="Phobius"/>
    </source>
</evidence>
<dbReference type="Proteomes" id="UP000552836">
    <property type="component" value="Unassembled WGS sequence"/>
</dbReference>
<evidence type="ECO:0000313" key="6">
    <source>
        <dbReference type="Proteomes" id="UP000552836"/>
    </source>
</evidence>
<evidence type="ECO:0000259" key="3">
    <source>
        <dbReference type="SMART" id="SM00858"/>
    </source>
</evidence>
<dbReference type="CDD" id="cd11614">
    <property type="entry name" value="SAF_CpaB_FlgA_like"/>
    <property type="match status" value="1"/>
</dbReference>
<comment type="caution">
    <text evidence="5">The sequence shown here is derived from an EMBL/GenBank/DDBJ whole genome shotgun (WGS) entry which is preliminary data.</text>
</comment>